<keyword evidence="3" id="KW-1185">Reference proteome</keyword>
<protein>
    <submittedName>
        <fullName evidence="2">Uncharacterized protein</fullName>
    </submittedName>
</protein>
<dbReference type="Proteomes" id="UP000688137">
    <property type="component" value="Unassembled WGS sequence"/>
</dbReference>
<organism evidence="2 3">
    <name type="scientific">Paramecium primaurelia</name>
    <dbReference type="NCBI Taxonomy" id="5886"/>
    <lineage>
        <taxon>Eukaryota</taxon>
        <taxon>Sar</taxon>
        <taxon>Alveolata</taxon>
        <taxon>Ciliophora</taxon>
        <taxon>Intramacronucleata</taxon>
        <taxon>Oligohymenophorea</taxon>
        <taxon>Peniculida</taxon>
        <taxon>Parameciidae</taxon>
        <taxon>Paramecium</taxon>
    </lineage>
</organism>
<dbReference type="EMBL" id="CAJJDM010000132">
    <property type="protein sequence ID" value="CAD8106102.1"/>
    <property type="molecule type" value="Genomic_DNA"/>
</dbReference>
<evidence type="ECO:0000256" key="1">
    <source>
        <dbReference type="SAM" id="MobiDB-lite"/>
    </source>
</evidence>
<evidence type="ECO:0000313" key="2">
    <source>
        <dbReference type="EMBL" id="CAD8106102.1"/>
    </source>
</evidence>
<dbReference type="OMA" id="YNNIHQE"/>
<reference evidence="2" key="1">
    <citation type="submission" date="2021-01" db="EMBL/GenBank/DDBJ databases">
        <authorList>
            <consortium name="Genoscope - CEA"/>
            <person name="William W."/>
        </authorList>
    </citation>
    <scope>NUCLEOTIDE SEQUENCE</scope>
</reference>
<comment type="caution">
    <text evidence="2">The sequence shown here is derived from an EMBL/GenBank/DDBJ whole genome shotgun (WGS) entry which is preliminary data.</text>
</comment>
<gene>
    <name evidence="2" type="ORF">PPRIM_AZ9-3.1.T1290102</name>
</gene>
<feature type="compositionally biased region" description="Polar residues" evidence="1">
    <location>
        <begin position="88"/>
        <end position="102"/>
    </location>
</feature>
<sequence length="109" mass="13435">MNKEQNRSIYNKKEKYMINKRIIAFKLLLQENLISKIVNEKDFLDQIEKKSTMDQQERVAFNTKYATLYNKLHYEYKKCLINKRQKKSNLQNREYNSKNNQLLKEEEMY</sequence>
<name>A0A8S1PSU6_PARPR</name>
<feature type="region of interest" description="Disordered" evidence="1">
    <location>
        <begin position="87"/>
        <end position="109"/>
    </location>
</feature>
<dbReference type="AlphaFoldDB" id="A0A8S1PSU6"/>
<evidence type="ECO:0000313" key="3">
    <source>
        <dbReference type="Proteomes" id="UP000688137"/>
    </source>
</evidence>
<accession>A0A8S1PSU6</accession>
<proteinExistence type="predicted"/>